<protein>
    <submittedName>
        <fullName evidence="1">Uncharacterized protein</fullName>
    </submittedName>
</protein>
<comment type="caution">
    <text evidence="1">The sequence shown here is derived from an EMBL/GenBank/DDBJ whole genome shotgun (WGS) entry which is preliminary data.</text>
</comment>
<dbReference type="EMBL" id="BPLR01006747">
    <property type="protein sequence ID" value="GIY12136.1"/>
    <property type="molecule type" value="Genomic_DNA"/>
</dbReference>
<evidence type="ECO:0000313" key="1">
    <source>
        <dbReference type="EMBL" id="GIY12136.1"/>
    </source>
</evidence>
<reference evidence="1 2" key="1">
    <citation type="submission" date="2021-06" db="EMBL/GenBank/DDBJ databases">
        <title>Caerostris extrusa draft genome.</title>
        <authorList>
            <person name="Kono N."/>
            <person name="Arakawa K."/>
        </authorList>
    </citation>
    <scope>NUCLEOTIDE SEQUENCE [LARGE SCALE GENOMIC DNA]</scope>
</reference>
<sequence>MGLYTRQVMHTREQQLGISAYSSLRLQVTQKDFCLTDLSCLHLQVQPKEFVTYRFIISIPSIDTKIMKSWHNNYLTLLYILSPISSNKCTVIQSYSALSIIHHENISIHPQFESMGNK</sequence>
<dbReference type="AlphaFoldDB" id="A0AAV4QTC2"/>
<organism evidence="1 2">
    <name type="scientific">Caerostris extrusa</name>
    <name type="common">Bark spider</name>
    <name type="synonym">Caerostris bankana</name>
    <dbReference type="NCBI Taxonomy" id="172846"/>
    <lineage>
        <taxon>Eukaryota</taxon>
        <taxon>Metazoa</taxon>
        <taxon>Ecdysozoa</taxon>
        <taxon>Arthropoda</taxon>
        <taxon>Chelicerata</taxon>
        <taxon>Arachnida</taxon>
        <taxon>Araneae</taxon>
        <taxon>Araneomorphae</taxon>
        <taxon>Entelegynae</taxon>
        <taxon>Araneoidea</taxon>
        <taxon>Araneidae</taxon>
        <taxon>Caerostris</taxon>
    </lineage>
</organism>
<evidence type="ECO:0000313" key="2">
    <source>
        <dbReference type="Proteomes" id="UP001054945"/>
    </source>
</evidence>
<gene>
    <name evidence="1" type="ORF">CEXT_535081</name>
</gene>
<keyword evidence="2" id="KW-1185">Reference proteome</keyword>
<proteinExistence type="predicted"/>
<accession>A0AAV4QTC2</accession>
<name>A0AAV4QTC2_CAEEX</name>
<dbReference type="Proteomes" id="UP001054945">
    <property type="component" value="Unassembled WGS sequence"/>
</dbReference>